<protein>
    <submittedName>
        <fullName evidence="4">FecR domain-containing protein</fullName>
    </submittedName>
</protein>
<evidence type="ECO:0000256" key="1">
    <source>
        <dbReference type="SAM" id="MobiDB-lite"/>
    </source>
</evidence>
<dbReference type="AlphaFoldDB" id="A0A8J7FEJ4"/>
<gene>
    <name evidence="4" type="ORF">IOQ59_11940</name>
</gene>
<reference evidence="4" key="1">
    <citation type="submission" date="2020-10" db="EMBL/GenBank/DDBJ databases">
        <title>Bacterium isolated from coastal waters sediment.</title>
        <authorList>
            <person name="Chen R.-J."/>
            <person name="Lu D.-C."/>
            <person name="Zhu K.-L."/>
            <person name="Du Z.-J."/>
        </authorList>
    </citation>
    <scope>NUCLEOTIDE SEQUENCE</scope>
    <source>
        <strain evidence="4">N1Y112</strain>
    </source>
</reference>
<dbReference type="Pfam" id="PF04773">
    <property type="entry name" value="FecR"/>
    <property type="match status" value="1"/>
</dbReference>
<proteinExistence type="predicted"/>
<evidence type="ECO:0000259" key="3">
    <source>
        <dbReference type="Pfam" id="PF04773"/>
    </source>
</evidence>
<dbReference type="PANTHER" id="PTHR38731">
    <property type="entry name" value="LIPL45-RELATED LIPOPROTEIN-RELATED"/>
    <property type="match status" value="1"/>
</dbReference>
<evidence type="ECO:0000313" key="4">
    <source>
        <dbReference type="EMBL" id="MBE9397969.1"/>
    </source>
</evidence>
<dbReference type="InterPro" id="IPR006860">
    <property type="entry name" value="FecR"/>
</dbReference>
<feature type="chain" id="PRO_5035160171" evidence="2">
    <location>
        <begin position="20"/>
        <end position="245"/>
    </location>
</feature>
<dbReference type="PANTHER" id="PTHR38731:SF1">
    <property type="entry name" value="FECR PROTEIN DOMAIN-CONTAINING PROTEIN"/>
    <property type="match status" value="1"/>
</dbReference>
<name>A0A8J7FEJ4_9GAMM</name>
<comment type="caution">
    <text evidence="4">The sequence shown here is derived from an EMBL/GenBank/DDBJ whole genome shotgun (WGS) entry which is preliminary data.</text>
</comment>
<dbReference type="Proteomes" id="UP000640333">
    <property type="component" value="Unassembled WGS sequence"/>
</dbReference>
<feature type="domain" description="FecR protein" evidence="3">
    <location>
        <begin position="56"/>
        <end position="145"/>
    </location>
</feature>
<dbReference type="EMBL" id="JADEYS010000011">
    <property type="protein sequence ID" value="MBE9397969.1"/>
    <property type="molecule type" value="Genomic_DNA"/>
</dbReference>
<evidence type="ECO:0000256" key="2">
    <source>
        <dbReference type="SAM" id="SignalP"/>
    </source>
</evidence>
<sequence>MLRIVVLLLTLATSFNVFADEAIGRVILSLGENHAENLRGEMRTLKRDSVVFEKERLLTSKRGRLHIRFNDGSTINLKPDSKLQLSRYRYREEQPEDGVAVFQLMRGGLRTISGKIGKADPDRYRFQTVLATIGIRGTEYEIYLCDRRCSEKNKVIQGVAGGVDQGGIVIDTPVGGADLDPGKYFEMERGATAFRLTDERPAMLSIGDSKPEPKPEPVVVECDESSDGGQGQDPFQIWSDCKVRS</sequence>
<evidence type="ECO:0000313" key="5">
    <source>
        <dbReference type="Proteomes" id="UP000640333"/>
    </source>
</evidence>
<accession>A0A8J7FEJ4</accession>
<feature type="signal peptide" evidence="2">
    <location>
        <begin position="1"/>
        <end position="19"/>
    </location>
</feature>
<keyword evidence="5" id="KW-1185">Reference proteome</keyword>
<feature type="region of interest" description="Disordered" evidence="1">
    <location>
        <begin position="204"/>
        <end position="245"/>
    </location>
</feature>
<dbReference type="RefSeq" id="WP_193953574.1">
    <property type="nucleotide sequence ID" value="NZ_JADEYS010000011.1"/>
</dbReference>
<keyword evidence="2" id="KW-0732">Signal</keyword>
<organism evidence="4 5">
    <name type="scientific">Pontibacterium sinense</name>
    <dbReference type="NCBI Taxonomy" id="2781979"/>
    <lineage>
        <taxon>Bacteria</taxon>
        <taxon>Pseudomonadati</taxon>
        <taxon>Pseudomonadota</taxon>
        <taxon>Gammaproteobacteria</taxon>
        <taxon>Oceanospirillales</taxon>
        <taxon>Oceanospirillaceae</taxon>
        <taxon>Pontibacterium</taxon>
    </lineage>
</organism>